<feature type="compositionally biased region" description="Low complexity" evidence="1">
    <location>
        <begin position="38"/>
        <end position="64"/>
    </location>
</feature>
<evidence type="ECO:0000313" key="3">
    <source>
        <dbReference type="Proteomes" id="UP000215335"/>
    </source>
</evidence>
<reference evidence="2 3" key="1">
    <citation type="journal article" date="2017" name="Curr. Biol.">
        <title>The Evolution of Venom by Co-option of Single-Copy Genes.</title>
        <authorList>
            <person name="Martinson E.O."/>
            <person name="Mrinalini"/>
            <person name="Kelkar Y.D."/>
            <person name="Chang C.H."/>
            <person name="Werren J.H."/>
        </authorList>
    </citation>
    <scope>NUCLEOTIDE SEQUENCE [LARGE SCALE GENOMIC DNA]</scope>
    <source>
        <strain evidence="2 3">Alberta</strain>
        <tissue evidence="2">Whole body</tissue>
    </source>
</reference>
<proteinExistence type="predicted"/>
<feature type="region of interest" description="Disordered" evidence="1">
    <location>
        <begin position="1"/>
        <end position="91"/>
    </location>
</feature>
<protein>
    <submittedName>
        <fullName evidence="2">Uncharacterized protein</fullName>
    </submittedName>
</protein>
<evidence type="ECO:0000256" key="1">
    <source>
        <dbReference type="SAM" id="MobiDB-lite"/>
    </source>
</evidence>
<name>A0A232FLQ4_9HYME</name>
<gene>
    <name evidence="2" type="ORF">TSAR_009085</name>
</gene>
<dbReference type="EMBL" id="NNAY01000063">
    <property type="protein sequence ID" value="OXU31388.1"/>
    <property type="molecule type" value="Genomic_DNA"/>
</dbReference>
<dbReference type="AlphaFoldDB" id="A0A232FLQ4"/>
<comment type="caution">
    <text evidence="2">The sequence shown here is derived from an EMBL/GenBank/DDBJ whole genome shotgun (WGS) entry which is preliminary data.</text>
</comment>
<dbReference type="OrthoDB" id="7698800at2759"/>
<feature type="compositionally biased region" description="Low complexity" evidence="1">
    <location>
        <begin position="72"/>
        <end position="91"/>
    </location>
</feature>
<feature type="compositionally biased region" description="Gly residues" evidence="1">
    <location>
        <begin position="1"/>
        <end position="11"/>
    </location>
</feature>
<accession>A0A232FLQ4</accession>
<dbReference type="Proteomes" id="UP000215335">
    <property type="component" value="Unassembled WGS sequence"/>
</dbReference>
<organism evidence="2 3">
    <name type="scientific">Trichomalopsis sarcophagae</name>
    <dbReference type="NCBI Taxonomy" id="543379"/>
    <lineage>
        <taxon>Eukaryota</taxon>
        <taxon>Metazoa</taxon>
        <taxon>Ecdysozoa</taxon>
        <taxon>Arthropoda</taxon>
        <taxon>Hexapoda</taxon>
        <taxon>Insecta</taxon>
        <taxon>Pterygota</taxon>
        <taxon>Neoptera</taxon>
        <taxon>Endopterygota</taxon>
        <taxon>Hymenoptera</taxon>
        <taxon>Apocrita</taxon>
        <taxon>Proctotrupomorpha</taxon>
        <taxon>Chalcidoidea</taxon>
        <taxon>Pteromalidae</taxon>
        <taxon>Pteromalinae</taxon>
        <taxon>Trichomalopsis</taxon>
    </lineage>
</organism>
<sequence>MQQRSGGGNGNTQGARFRDTSQQIHKQWQADPARAFPTVATTVVAGQQQQEQQQQQQQTLQQTASMTGDAASCSTNSTPSPSPSPTNSQSVTWGFMYADHRPGVEGGHRRGRMLQTVANGYQNGGNHDYYAIYNSVNTAGEIVQRPKLPGPGLYPIEIKIKIRLDSRFQL</sequence>
<evidence type="ECO:0000313" key="2">
    <source>
        <dbReference type="EMBL" id="OXU31388.1"/>
    </source>
</evidence>
<keyword evidence="3" id="KW-1185">Reference proteome</keyword>